<dbReference type="AlphaFoldDB" id="A0A0C9XUJ1"/>
<feature type="compositionally biased region" description="Low complexity" evidence="1">
    <location>
        <begin position="1006"/>
        <end position="1029"/>
    </location>
</feature>
<feature type="compositionally biased region" description="Low complexity" evidence="1">
    <location>
        <begin position="743"/>
        <end position="756"/>
    </location>
</feature>
<evidence type="ECO:0000313" key="3">
    <source>
        <dbReference type="Proteomes" id="UP000054477"/>
    </source>
</evidence>
<feature type="region of interest" description="Disordered" evidence="1">
    <location>
        <begin position="1"/>
        <end position="28"/>
    </location>
</feature>
<feature type="compositionally biased region" description="Polar residues" evidence="1">
    <location>
        <begin position="1070"/>
        <end position="1089"/>
    </location>
</feature>
<proteinExistence type="predicted"/>
<feature type="compositionally biased region" description="Low complexity" evidence="1">
    <location>
        <begin position="1101"/>
        <end position="1139"/>
    </location>
</feature>
<feature type="compositionally biased region" description="Basic and acidic residues" evidence="1">
    <location>
        <begin position="658"/>
        <end position="667"/>
    </location>
</feature>
<dbReference type="Proteomes" id="UP000054477">
    <property type="component" value="Unassembled WGS sequence"/>
</dbReference>
<feature type="compositionally biased region" description="Low complexity" evidence="1">
    <location>
        <begin position="306"/>
        <end position="321"/>
    </location>
</feature>
<accession>A0A0C9XUJ1</accession>
<feature type="compositionally biased region" description="Polar residues" evidence="1">
    <location>
        <begin position="580"/>
        <end position="589"/>
    </location>
</feature>
<dbReference type="HOGENOM" id="CLU_007953_0_0_1"/>
<evidence type="ECO:0000313" key="2">
    <source>
        <dbReference type="EMBL" id="KIJ99582.1"/>
    </source>
</evidence>
<feature type="region of interest" description="Disordered" evidence="1">
    <location>
        <begin position="802"/>
        <end position="843"/>
    </location>
</feature>
<feature type="region of interest" description="Disordered" evidence="1">
    <location>
        <begin position="175"/>
        <end position="213"/>
    </location>
</feature>
<dbReference type="EMBL" id="KN838644">
    <property type="protein sequence ID" value="KIJ99582.1"/>
    <property type="molecule type" value="Genomic_DNA"/>
</dbReference>
<feature type="compositionally biased region" description="Polar residues" evidence="1">
    <location>
        <begin position="1149"/>
        <end position="1158"/>
    </location>
</feature>
<feature type="region of interest" description="Disordered" evidence="1">
    <location>
        <begin position="46"/>
        <end position="92"/>
    </location>
</feature>
<reference evidence="2 3" key="1">
    <citation type="submission" date="2014-04" db="EMBL/GenBank/DDBJ databases">
        <authorList>
            <consortium name="DOE Joint Genome Institute"/>
            <person name="Kuo A."/>
            <person name="Kohler A."/>
            <person name="Nagy L.G."/>
            <person name="Floudas D."/>
            <person name="Copeland A."/>
            <person name="Barry K.W."/>
            <person name="Cichocki N."/>
            <person name="Veneault-Fourrey C."/>
            <person name="LaButti K."/>
            <person name="Lindquist E.A."/>
            <person name="Lipzen A."/>
            <person name="Lundell T."/>
            <person name="Morin E."/>
            <person name="Murat C."/>
            <person name="Sun H."/>
            <person name="Tunlid A."/>
            <person name="Henrissat B."/>
            <person name="Grigoriev I.V."/>
            <person name="Hibbett D.S."/>
            <person name="Martin F."/>
            <person name="Nordberg H.P."/>
            <person name="Cantor M.N."/>
            <person name="Hua S.X."/>
        </authorList>
    </citation>
    <scope>NUCLEOTIDE SEQUENCE [LARGE SCALE GENOMIC DNA]</scope>
    <source>
        <strain evidence="2 3">LaAM-08-1</strain>
    </source>
</reference>
<keyword evidence="3" id="KW-1185">Reference proteome</keyword>
<feature type="compositionally biased region" description="Polar residues" evidence="1">
    <location>
        <begin position="1046"/>
        <end position="1058"/>
    </location>
</feature>
<gene>
    <name evidence="2" type="ORF">K443DRAFT_679843</name>
</gene>
<feature type="region of interest" description="Disordered" evidence="1">
    <location>
        <begin position="743"/>
        <end position="780"/>
    </location>
</feature>
<evidence type="ECO:0000256" key="1">
    <source>
        <dbReference type="SAM" id="MobiDB-lite"/>
    </source>
</evidence>
<name>A0A0C9XUJ1_9AGAR</name>
<feature type="compositionally biased region" description="Low complexity" evidence="1">
    <location>
        <begin position="431"/>
        <end position="444"/>
    </location>
</feature>
<feature type="region of interest" description="Disordered" evidence="1">
    <location>
        <begin position="580"/>
        <end position="600"/>
    </location>
</feature>
<organism evidence="2 3">
    <name type="scientific">Laccaria amethystina LaAM-08-1</name>
    <dbReference type="NCBI Taxonomy" id="1095629"/>
    <lineage>
        <taxon>Eukaryota</taxon>
        <taxon>Fungi</taxon>
        <taxon>Dikarya</taxon>
        <taxon>Basidiomycota</taxon>
        <taxon>Agaricomycotina</taxon>
        <taxon>Agaricomycetes</taxon>
        <taxon>Agaricomycetidae</taxon>
        <taxon>Agaricales</taxon>
        <taxon>Agaricineae</taxon>
        <taxon>Hydnangiaceae</taxon>
        <taxon>Laccaria</taxon>
    </lineage>
</organism>
<feature type="compositionally biased region" description="Polar residues" evidence="1">
    <location>
        <begin position="988"/>
        <end position="998"/>
    </location>
</feature>
<feature type="compositionally biased region" description="Pro residues" evidence="1">
    <location>
        <begin position="1171"/>
        <end position="1183"/>
    </location>
</feature>
<feature type="region of interest" description="Disordered" evidence="1">
    <location>
        <begin position="648"/>
        <end position="668"/>
    </location>
</feature>
<feature type="compositionally biased region" description="Polar residues" evidence="1">
    <location>
        <begin position="195"/>
        <end position="205"/>
    </location>
</feature>
<feature type="region of interest" description="Disordered" evidence="1">
    <location>
        <begin position="945"/>
        <end position="1225"/>
    </location>
</feature>
<feature type="compositionally biased region" description="Basic residues" evidence="1">
    <location>
        <begin position="1212"/>
        <end position="1225"/>
    </location>
</feature>
<sequence length="1225" mass="129174">MASSSSHSTQRRKRSQKRQPVVRSTSSLFGTIKNIVTAPLTWFSATDDFEDKQGKRRRLVAAPEPSADDDERAARNKRMRVQSPPKHSIPAPYLNPSTSVFYSEKNGFPSIAHSESVPTIPDRPLAESRSTLSPMRHLSISRTMSIDPPVRPLSREASFTNQSLRDISMNNASFTRSRDLSTPPMPVSARPSFRMRTSMTPQPQQQHREVSEPPPINTLISNPIFIHGPPSQPSDLQQSTSAQTTLGSLVETVRVTRSPIRQHSSLLLGATSNIDNPDMDRQQSPAERALHELDVYRTPLLPTRLRSNNTLSSSSITASSSGLPDMFKSRRGSHLVLMHDNKHVERLGRKVRPNGKPALVNETKPYAGEGGMKKLLARRKLECEEDQEVNGETTKGDHETTESIEMANMTPLTSNEVINPIPPSHIPQKNSAAFASSSSTSGSSLRVGRAKMTRNHISRPIARTSKTKFSAVFEDDGDDAMGGDDEDTLKEKEILKESARNAPVFDIPAGFNFAKETKPIEHDLTGAKEPPITSLPFSFSKTVVPQELKPSASDLTSKRIDPSTALEGGNFALAPISVSISGPSNSESTEPAKRSPTSDFKPAIRNFFATSSVLSKPIEITQTTTLTLPSATTTSAFSTDPLKSAAPVKDAENPFWDGESKKDDGSRETTGLFGSFGGPIKSATASATLNGSKPVADSNNATISAFSGTPLVSQVHSAFDAVPTGTTPAFSFDKPPQVTFTFPPSSSTATNSPKPAFGELSKDTNIPIPSGEQSKFEGVEAPKLKDNLSAIETHKTVNIFEPFGAKPESTPSVSSSSAPSPFVQVAPPTNLFETGGAKSLASTKTPTLSFTTKAPADAPKPLFSAGFSFGETSAVSEKIKEQQETPFSFGALPSTPPTATDSKKTLFSFGSPAPSVSTSPAPVTFSFSGGGSTVADVSSELFSFGTPAVRPVTPPKSQDHEFRMEESPTREMQQTNGGNGNAEARPTLSFSFNSSTSAPLFGGVQPAASPVSNPSPFSFGSSTTSAAGNPFAPKETKPQFEGFGQISATPATTFNFNQVKAPDPAEAQRPATTGSFSFNATPTSATGSAPFSFAAPSNPFGQSQAGSAPSSPSTFNQPSPFAFTGPSAASASTTFSFGSQPASPAGGNVSLSLPQASTSSGFGGGSGFGAVPPPSPFSGPVPLAPSTSSGGTLFTIGAAPVIAPSGPGGPRQIRKLPNRRGGAKR</sequence>
<dbReference type="OrthoDB" id="3230904at2759"/>
<feature type="region of interest" description="Disordered" evidence="1">
    <location>
        <begin position="306"/>
        <end position="325"/>
    </location>
</feature>
<feature type="region of interest" description="Disordered" evidence="1">
    <location>
        <begin position="874"/>
        <end position="906"/>
    </location>
</feature>
<reference evidence="3" key="2">
    <citation type="submission" date="2015-01" db="EMBL/GenBank/DDBJ databases">
        <title>Evolutionary Origins and Diversification of the Mycorrhizal Mutualists.</title>
        <authorList>
            <consortium name="DOE Joint Genome Institute"/>
            <consortium name="Mycorrhizal Genomics Consortium"/>
            <person name="Kohler A."/>
            <person name="Kuo A."/>
            <person name="Nagy L.G."/>
            <person name="Floudas D."/>
            <person name="Copeland A."/>
            <person name="Barry K.W."/>
            <person name="Cichocki N."/>
            <person name="Veneault-Fourrey C."/>
            <person name="LaButti K."/>
            <person name="Lindquist E.A."/>
            <person name="Lipzen A."/>
            <person name="Lundell T."/>
            <person name="Morin E."/>
            <person name="Murat C."/>
            <person name="Riley R."/>
            <person name="Ohm R."/>
            <person name="Sun H."/>
            <person name="Tunlid A."/>
            <person name="Henrissat B."/>
            <person name="Grigoriev I.V."/>
            <person name="Hibbett D.S."/>
            <person name="Martin F."/>
        </authorList>
    </citation>
    <scope>NUCLEOTIDE SEQUENCE [LARGE SCALE GENOMIC DNA]</scope>
    <source>
        <strain evidence="3">LaAM-08-1</strain>
    </source>
</reference>
<feature type="region of interest" description="Disordered" evidence="1">
    <location>
        <begin position="429"/>
        <end position="450"/>
    </location>
</feature>
<protein>
    <submittedName>
        <fullName evidence="2">Uncharacterized protein</fullName>
    </submittedName>
</protein>
<feature type="compositionally biased region" description="Low complexity" evidence="1">
    <location>
        <begin position="805"/>
        <end position="828"/>
    </location>
</feature>
<feature type="compositionally biased region" description="Basic and acidic residues" evidence="1">
    <location>
        <begin position="957"/>
        <end position="969"/>
    </location>
</feature>